<name>A0ABM9IID7_RALPI</name>
<protein>
    <recommendedName>
        <fullName evidence="2">LysR substrate-binding domain-containing protein</fullName>
    </recommendedName>
</protein>
<reference evidence="3 4" key="1">
    <citation type="submission" date="2023-07" db="EMBL/GenBank/DDBJ databases">
        <authorList>
            <person name="Peeters C."/>
        </authorList>
    </citation>
    <scope>NUCLEOTIDE SEQUENCE [LARGE SCALE GENOMIC DNA]</scope>
    <source>
        <strain evidence="3 4">R-38712</strain>
    </source>
</reference>
<gene>
    <name evidence="3" type="ORF">R38712_00737</name>
</gene>
<evidence type="ECO:0000313" key="3">
    <source>
        <dbReference type="EMBL" id="CAJ0722200.1"/>
    </source>
</evidence>
<dbReference type="Pfam" id="PF03466">
    <property type="entry name" value="LysR_substrate"/>
    <property type="match status" value="1"/>
</dbReference>
<dbReference type="PANTHER" id="PTHR30537">
    <property type="entry name" value="HTH-TYPE TRANSCRIPTIONAL REGULATOR"/>
    <property type="match status" value="1"/>
</dbReference>
<comment type="caution">
    <text evidence="3">The sequence shown here is derived from an EMBL/GenBank/DDBJ whole genome shotgun (WGS) entry which is preliminary data.</text>
</comment>
<evidence type="ECO:0000256" key="1">
    <source>
        <dbReference type="ARBA" id="ARBA00009437"/>
    </source>
</evidence>
<feature type="domain" description="LysR substrate-binding" evidence="2">
    <location>
        <begin position="3"/>
        <end position="67"/>
    </location>
</feature>
<evidence type="ECO:0000259" key="2">
    <source>
        <dbReference type="Pfam" id="PF03466"/>
    </source>
</evidence>
<comment type="similarity">
    <text evidence="1">Belongs to the LysR transcriptional regulatory family.</text>
</comment>
<accession>A0ABM9IID7</accession>
<dbReference type="Gene3D" id="3.40.190.290">
    <property type="match status" value="1"/>
</dbReference>
<sequence length="87" mass="9615">MGQTALAGIGVAQLPFNLCAEPVRDGRLVVLLPGYRLPVHQFHAVFPSRRGLVPAVRAFIEFLAEELPGMTANVSRCYEDIVRQPDR</sequence>
<dbReference type="SUPFAM" id="SSF53850">
    <property type="entry name" value="Periplasmic binding protein-like II"/>
    <property type="match status" value="1"/>
</dbReference>
<organism evidence="3 4">
    <name type="scientific">Ralstonia pickettii</name>
    <name type="common">Burkholderia pickettii</name>
    <dbReference type="NCBI Taxonomy" id="329"/>
    <lineage>
        <taxon>Bacteria</taxon>
        <taxon>Pseudomonadati</taxon>
        <taxon>Pseudomonadota</taxon>
        <taxon>Betaproteobacteria</taxon>
        <taxon>Burkholderiales</taxon>
        <taxon>Burkholderiaceae</taxon>
        <taxon>Ralstonia</taxon>
    </lineage>
</organism>
<evidence type="ECO:0000313" key="4">
    <source>
        <dbReference type="Proteomes" id="UP001189303"/>
    </source>
</evidence>
<dbReference type="InterPro" id="IPR005119">
    <property type="entry name" value="LysR_subst-bd"/>
</dbReference>
<dbReference type="Proteomes" id="UP001189303">
    <property type="component" value="Unassembled WGS sequence"/>
</dbReference>
<proteinExistence type="inferred from homology"/>
<dbReference type="InterPro" id="IPR058163">
    <property type="entry name" value="LysR-type_TF_proteobact-type"/>
</dbReference>
<dbReference type="EMBL" id="CATWFT010000001">
    <property type="protein sequence ID" value="CAJ0722200.1"/>
    <property type="molecule type" value="Genomic_DNA"/>
</dbReference>
<keyword evidence="4" id="KW-1185">Reference proteome</keyword>
<dbReference type="PANTHER" id="PTHR30537:SF31">
    <property type="entry name" value="TRANSCRIPTIONAL REGULATOR, LYSR FAMILY"/>
    <property type="match status" value="1"/>
</dbReference>